<comment type="caution">
    <text evidence="4">The sequence shown here is derived from an EMBL/GenBank/DDBJ whole genome shotgun (WGS) entry which is preliminary data.</text>
</comment>
<evidence type="ECO:0000259" key="3">
    <source>
        <dbReference type="Pfam" id="PF01103"/>
    </source>
</evidence>
<dbReference type="InterPro" id="IPR000184">
    <property type="entry name" value="Bac_surfAg_D15"/>
</dbReference>
<name>X0X3N5_9ZZZZ</name>
<protein>
    <recommendedName>
        <fullName evidence="3">Bacterial surface antigen (D15) domain-containing protein</fullName>
    </recommendedName>
</protein>
<evidence type="ECO:0000256" key="1">
    <source>
        <dbReference type="ARBA" id="ARBA00004370"/>
    </source>
</evidence>
<dbReference type="GO" id="GO:0019867">
    <property type="term" value="C:outer membrane"/>
    <property type="evidence" value="ECO:0007669"/>
    <property type="project" value="InterPro"/>
</dbReference>
<dbReference type="EMBL" id="BARS01042539">
    <property type="protein sequence ID" value="GAG29997.1"/>
    <property type="molecule type" value="Genomic_DNA"/>
</dbReference>
<keyword evidence="2" id="KW-0472">Membrane</keyword>
<feature type="non-terminal residue" evidence="4">
    <location>
        <position position="1"/>
    </location>
</feature>
<dbReference type="Gene3D" id="2.40.160.50">
    <property type="entry name" value="membrane protein fhac: a member of the omp85/tpsb transporter family"/>
    <property type="match status" value="1"/>
</dbReference>
<reference evidence="4" key="1">
    <citation type="journal article" date="2014" name="Front. Microbiol.">
        <title>High frequency of phylogenetically diverse reductive dehalogenase-homologous genes in deep subseafloor sedimentary metagenomes.</title>
        <authorList>
            <person name="Kawai M."/>
            <person name="Futagami T."/>
            <person name="Toyoda A."/>
            <person name="Takaki Y."/>
            <person name="Nishi S."/>
            <person name="Hori S."/>
            <person name="Arai W."/>
            <person name="Tsubouchi T."/>
            <person name="Morono Y."/>
            <person name="Uchiyama I."/>
            <person name="Ito T."/>
            <person name="Fujiyama A."/>
            <person name="Inagaki F."/>
            <person name="Takami H."/>
        </authorList>
    </citation>
    <scope>NUCLEOTIDE SEQUENCE</scope>
    <source>
        <strain evidence="4">Expedition CK06-06</strain>
    </source>
</reference>
<gene>
    <name evidence="4" type="ORF">S01H1_64525</name>
</gene>
<comment type="subcellular location">
    <subcellularLocation>
        <location evidence="1">Membrane</location>
    </subcellularLocation>
</comment>
<evidence type="ECO:0000256" key="2">
    <source>
        <dbReference type="ARBA" id="ARBA00023136"/>
    </source>
</evidence>
<dbReference type="AlphaFoldDB" id="X0X3N5"/>
<accession>X0X3N5</accession>
<sequence>SIRGYEIYSIRGDENVGGEKSFVFNTEYIIPLGGPLYAILFCDMGNAFTREQKVKFNNLYYSTGLEMRIFVPALRVPFRLIFAYNNRKIHDDDTSFAFRFAIGTTF</sequence>
<feature type="domain" description="Bacterial surface antigen (D15)" evidence="3">
    <location>
        <begin position="1"/>
        <end position="106"/>
    </location>
</feature>
<dbReference type="Pfam" id="PF01103">
    <property type="entry name" value="Omp85"/>
    <property type="match status" value="1"/>
</dbReference>
<organism evidence="4">
    <name type="scientific">marine sediment metagenome</name>
    <dbReference type="NCBI Taxonomy" id="412755"/>
    <lineage>
        <taxon>unclassified sequences</taxon>
        <taxon>metagenomes</taxon>
        <taxon>ecological metagenomes</taxon>
    </lineage>
</organism>
<evidence type="ECO:0000313" key="4">
    <source>
        <dbReference type="EMBL" id="GAG29997.1"/>
    </source>
</evidence>
<proteinExistence type="predicted"/>